<feature type="region of interest" description="Disordered" evidence="2">
    <location>
        <begin position="48"/>
        <end position="72"/>
    </location>
</feature>
<sequence length="297" mass="32889">MKDRKYSVMDRTAAAAFAIVLGISGIWGLKEQENAPGKNRAAMVREAADPADMAADSAEESGAEQNAAGRASRESAAVVLDEKQMETVSDIMAALEKGNLKEAASVMECEADMLADMFYTAMDGVRYLFDGSSFQADIDGRGMVFTKAGTVYYGTFKAGKPEGQCTALQVVDLDAPRYDYSQGIWKDGRMEGKGHTGYCYFERSPEGEARDICKTGTFSQDLMEGDVVYTSMNEEDQVSTWKLRVEHGIAIMDDRWDYVESTGEYQLLSEDNDNHAYVVEEDQAAMPMWVNLLIWEE</sequence>
<dbReference type="EMBL" id="JAKNGE010000045">
    <property type="protein sequence ID" value="MCG4748871.1"/>
    <property type="molecule type" value="Genomic_DNA"/>
</dbReference>
<evidence type="ECO:0000313" key="4">
    <source>
        <dbReference type="Proteomes" id="UP001299608"/>
    </source>
</evidence>
<dbReference type="AlphaFoldDB" id="A0AAW5C5X3"/>
<dbReference type="Pfam" id="PF02493">
    <property type="entry name" value="MORN"/>
    <property type="match status" value="2"/>
</dbReference>
<comment type="caution">
    <text evidence="3">The sequence shown here is derived from an EMBL/GenBank/DDBJ whole genome shotgun (WGS) entry which is preliminary data.</text>
</comment>
<proteinExistence type="predicted"/>
<keyword evidence="1" id="KW-0677">Repeat</keyword>
<reference evidence="3" key="1">
    <citation type="submission" date="2022-01" db="EMBL/GenBank/DDBJ databases">
        <title>Collection of gut derived symbiotic bacterial strains cultured from healthy donors.</title>
        <authorList>
            <person name="Lin H."/>
            <person name="Kohout C."/>
            <person name="Waligurski E."/>
            <person name="Pamer E.G."/>
        </authorList>
    </citation>
    <scope>NUCLEOTIDE SEQUENCE</scope>
    <source>
        <strain evidence="3">DFI.6.55</strain>
    </source>
</reference>
<evidence type="ECO:0000256" key="1">
    <source>
        <dbReference type="ARBA" id="ARBA00022737"/>
    </source>
</evidence>
<dbReference type="SUPFAM" id="SSF82185">
    <property type="entry name" value="Histone H3 K4-specific methyltransferase SET7/9 N-terminal domain"/>
    <property type="match status" value="1"/>
</dbReference>
<evidence type="ECO:0008006" key="5">
    <source>
        <dbReference type="Google" id="ProtNLM"/>
    </source>
</evidence>
<dbReference type="RefSeq" id="WP_235845196.1">
    <property type="nucleotide sequence ID" value="NZ_JAAITT010000048.1"/>
</dbReference>
<evidence type="ECO:0000313" key="3">
    <source>
        <dbReference type="EMBL" id="MCG4748871.1"/>
    </source>
</evidence>
<accession>A0AAW5C5X3</accession>
<protein>
    <recommendedName>
        <fullName evidence="5">DUF4474 domain-containing protein</fullName>
    </recommendedName>
</protein>
<evidence type="ECO:0000256" key="2">
    <source>
        <dbReference type="SAM" id="MobiDB-lite"/>
    </source>
</evidence>
<dbReference type="Proteomes" id="UP001299608">
    <property type="component" value="Unassembled WGS sequence"/>
</dbReference>
<dbReference type="InterPro" id="IPR003409">
    <property type="entry name" value="MORN"/>
</dbReference>
<organism evidence="3 4">
    <name type="scientific">Enterocloster aldenensis</name>
    <dbReference type="NCBI Taxonomy" id="358742"/>
    <lineage>
        <taxon>Bacteria</taxon>
        <taxon>Bacillati</taxon>
        <taxon>Bacillota</taxon>
        <taxon>Clostridia</taxon>
        <taxon>Lachnospirales</taxon>
        <taxon>Lachnospiraceae</taxon>
        <taxon>Enterocloster</taxon>
    </lineage>
</organism>
<gene>
    <name evidence="3" type="ORF">L0N08_25990</name>
</gene>
<name>A0AAW5C5X3_9FIRM</name>